<proteinExistence type="predicted"/>
<gene>
    <name evidence="1" type="ORF">EU981_04380</name>
</gene>
<organism evidence="1 2">
    <name type="scientific">Candidatus Liberibacter ctenarytainae</name>
    <dbReference type="NCBI Taxonomy" id="2020335"/>
    <lineage>
        <taxon>Bacteria</taxon>
        <taxon>Pseudomonadati</taxon>
        <taxon>Pseudomonadota</taxon>
        <taxon>Alphaproteobacteria</taxon>
        <taxon>Hyphomicrobiales</taxon>
        <taxon>Rhizobiaceae</taxon>
        <taxon>Liberibacter</taxon>
    </lineage>
</organism>
<dbReference type="EMBL" id="SEOL01000009">
    <property type="protein sequence ID" value="MBL0849291.1"/>
    <property type="molecule type" value="Genomic_DNA"/>
</dbReference>
<name>A0A937AQX8_9HYPH</name>
<evidence type="ECO:0000313" key="1">
    <source>
        <dbReference type="EMBL" id="MBL0849291.1"/>
    </source>
</evidence>
<evidence type="ECO:0000313" key="2">
    <source>
        <dbReference type="Proteomes" id="UP000736856"/>
    </source>
</evidence>
<sequence>MHMICAFSSYAKEETTSGTRIPPDTPSNTSKGKRVVPAQEIICEARLTEKSPVINSGITWHVFDAILNKDRTLTSIKKLTGGRISLVLSPGNYLISASFGHVGVVKKLTVIQTRTIQKQVFIFNAGGVRLHSVYKPDSMIIDDELSFSIYANPNQKPLIIADKIQPGTLVRLGSGNYQITSHFGNYNAIVSTIVKIEQGKIIDVIIQNRAAKATFKLVSEKGGEAIADTAWSVLTTSGDTIGESNSASPSMILSEGDYVVVSRNKDRIYSREFSVSSGKNTVVEVLMRQKRMDKNGKNKTKQ</sequence>
<dbReference type="Proteomes" id="UP000736856">
    <property type="component" value="Unassembled WGS sequence"/>
</dbReference>
<accession>A0A937AQX8</accession>
<comment type="caution">
    <text evidence="1">The sequence shown here is derived from an EMBL/GenBank/DDBJ whole genome shotgun (WGS) entry which is preliminary data.</text>
</comment>
<protein>
    <submittedName>
        <fullName evidence="1">Uncharacterized protein</fullName>
    </submittedName>
</protein>
<dbReference type="AlphaFoldDB" id="A0A937AQX8"/>
<reference evidence="1" key="1">
    <citation type="submission" date="2019-02" db="EMBL/GenBank/DDBJ databases">
        <title>A novel Candidatus Liberibacter species associated with the New Zealand native fuchsia psyllid, Ctenarytaina fuchsiae.</title>
        <authorList>
            <person name="Thompson S.M."/>
            <person name="Jorgensen N."/>
            <person name="David C."/>
            <person name="Bulman S.R."/>
            <person name="Smith G.R."/>
        </authorList>
    </citation>
    <scope>NUCLEOTIDE SEQUENCE</scope>
    <source>
        <strain evidence="1">Oxford</strain>
    </source>
</reference>